<keyword evidence="1" id="KW-0472">Membrane</keyword>
<comment type="caution">
    <text evidence="2">The sequence shown here is derived from an EMBL/GenBank/DDBJ whole genome shotgun (WGS) entry which is preliminary data.</text>
</comment>
<evidence type="ECO:0000313" key="2">
    <source>
        <dbReference type="EMBL" id="PQA95504.1"/>
    </source>
</evidence>
<gene>
    <name evidence="2" type="ORF">B0A70_05895</name>
</gene>
<evidence type="ECO:0000313" key="3">
    <source>
        <dbReference type="Proteomes" id="UP000238314"/>
    </source>
</evidence>
<sequence>MEKQTIYLKSNIYNMKDFIKQLKPHPVAIVGALILLAGVIMYSVTVKKNVEVQIPDYFIFKATD</sequence>
<name>A0A2S7KGL3_9FLAO</name>
<protein>
    <submittedName>
        <fullName evidence="2">Uncharacterized protein</fullName>
    </submittedName>
</protein>
<keyword evidence="1" id="KW-0812">Transmembrane</keyword>
<evidence type="ECO:0000256" key="1">
    <source>
        <dbReference type="SAM" id="Phobius"/>
    </source>
</evidence>
<organism evidence="2 3">
    <name type="scientific">Chryseobacterium piscicola</name>
    <dbReference type="NCBI Taxonomy" id="551459"/>
    <lineage>
        <taxon>Bacteria</taxon>
        <taxon>Pseudomonadati</taxon>
        <taxon>Bacteroidota</taxon>
        <taxon>Flavobacteriia</taxon>
        <taxon>Flavobacteriales</taxon>
        <taxon>Weeksellaceae</taxon>
        <taxon>Chryseobacterium group</taxon>
        <taxon>Chryseobacterium</taxon>
    </lineage>
</organism>
<proteinExistence type="predicted"/>
<keyword evidence="3" id="KW-1185">Reference proteome</keyword>
<accession>A0A2S7KGL3</accession>
<reference evidence="2 3" key="1">
    <citation type="submission" date="2016-11" db="EMBL/GenBank/DDBJ databases">
        <title>Whole genomes of Flavobacteriaceae.</title>
        <authorList>
            <person name="Stine C."/>
            <person name="Li C."/>
            <person name="Tadesse D."/>
        </authorList>
    </citation>
    <scope>NUCLEOTIDE SEQUENCE [LARGE SCALE GENOMIC DNA]</scope>
    <source>
        <strain evidence="2 3">DSM 21068</strain>
    </source>
</reference>
<dbReference type="AlphaFoldDB" id="A0A2S7KGL3"/>
<keyword evidence="1" id="KW-1133">Transmembrane helix</keyword>
<feature type="transmembrane region" description="Helical" evidence="1">
    <location>
        <begin position="25"/>
        <end position="44"/>
    </location>
</feature>
<dbReference type="Proteomes" id="UP000238314">
    <property type="component" value="Unassembled WGS sequence"/>
</dbReference>
<dbReference type="EMBL" id="MUGO01000006">
    <property type="protein sequence ID" value="PQA95504.1"/>
    <property type="molecule type" value="Genomic_DNA"/>
</dbReference>